<accession>A0ABS8EPQ1</accession>
<reference evidence="1" key="2">
    <citation type="submission" date="2021-10" db="EMBL/GenBank/DDBJ databases">
        <title>Genome of Winogradskyella sp. E313.</title>
        <authorList>
            <person name="Zhou Y."/>
        </authorList>
    </citation>
    <scope>NUCLEOTIDE SEQUENCE</scope>
    <source>
        <strain evidence="1">E313</strain>
    </source>
</reference>
<evidence type="ECO:0000313" key="1">
    <source>
        <dbReference type="EMBL" id="MCC1485199.1"/>
    </source>
</evidence>
<evidence type="ECO:0000313" key="2">
    <source>
        <dbReference type="Proteomes" id="UP000778797"/>
    </source>
</evidence>
<gene>
    <name evidence="1" type="ORF">J1C55_11405</name>
</gene>
<dbReference type="RefSeq" id="WP_227477690.1">
    <property type="nucleotide sequence ID" value="NZ_JAFMPT010000017.1"/>
</dbReference>
<proteinExistence type="predicted"/>
<organism evidence="1 2">
    <name type="scientific">Winogradskyella immobilis</name>
    <dbReference type="NCBI Taxonomy" id="2816852"/>
    <lineage>
        <taxon>Bacteria</taxon>
        <taxon>Pseudomonadati</taxon>
        <taxon>Bacteroidota</taxon>
        <taxon>Flavobacteriia</taxon>
        <taxon>Flavobacteriales</taxon>
        <taxon>Flavobacteriaceae</taxon>
        <taxon>Winogradskyella</taxon>
    </lineage>
</organism>
<dbReference type="EMBL" id="JAFMPT010000017">
    <property type="protein sequence ID" value="MCC1485199.1"/>
    <property type="molecule type" value="Genomic_DNA"/>
</dbReference>
<protein>
    <submittedName>
        <fullName evidence="1">Uncharacterized protein</fullName>
    </submittedName>
</protein>
<dbReference type="Proteomes" id="UP000778797">
    <property type="component" value="Unassembled WGS sequence"/>
</dbReference>
<sequence>MFLDNYLYYFYPRGIIDAYSEAYRESREYRYLKNKIKFASESWDIMPLFHELSDLITNLKIQNCYLVDVTNFSFNDRCFNFQYRFEDSNSMIIKSICCNLSILFPTYCIYYIERDYSNIEIGVKTDEKFFNNHFSFFPAEYNYLRKEIDLILKSKGLFKIINEDLDKIIPKIAFDIIKFDKMSMFNCLFLNEPYITPKLNK</sequence>
<name>A0ABS8EPQ1_9FLAO</name>
<reference evidence="1" key="1">
    <citation type="submission" date="2021-03" db="EMBL/GenBank/DDBJ databases">
        <authorList>
            <person name="Ping X."/>
        </authorList>
    </citation>
    <scope>NUCLEOTIDE SEQUENCE</scope>
    <source>
        <strain evidence="1">E313</strain>
    </source>
</reference>
<keyword evidence="2" id="KW-1185">Reference proteome</keyword>
<comment type="caution">
    <text evidence="1">The sequence shown here is derived from an EMBL/GenBank/DDBJ whole genome shotgun (WGS) entry which is preliminary data.</text>
</comment>